<organism evidence="3 4">
    <name type="scientific">Ascaris lumbricoides</name>
    <name type="common">Giant roundworm</name>
    <dbReference type="NCBI Taxonomy" id="6252"/>
    <lineage>
        <taxon>Eukaryota</taxon>
        <taxon>Metazoa</taxon>
        <taxon>Ecdysozoa</taxon>
        <taxon>Nematoda</taxon>
        <taxon>Chromadorea</taxon>
        <taxon>Rhabditida</taxon>
        <taxon>Spirurina</taxon>
        <taxon>Ascaridomorpha</taxon>
        <taxon>Ascaridoidea</taxon>
        <taxon>Ascarididae</taxon>
        <taxon>Ascaris</taxon>
    </lineage>
</organism>
<protein>
    <submittedName>
        <fullName evidence="4">BTB domain-containing protein</fullName>
    </submittedName>
</protein>
<evidence type="ECO:0000259" key="2">
    <source>
        <dbReference type="Pfam" id="PF00651"/>
    </source>
</evidence>
<feature type="region of interest" description="Disordered" evidence="1">
    <location>
        <begin position="411"/>
        <end position="460"/>
    </location>
</feature>
<dbReference type="AlphaFoldDB" id="A0A9J2P3N7"/>
<dbReference type="PANTHER" id="PTHR22670:SF8">
    <property type="entry name" value="BTB DOMAIN-CONTAINING PROTEIN-RELATED"/>
    <property type="match status" value="1"/>
</dbReference>
<dbReference type="InterPro" id="IPR011333">
    <property type="entry name" value="SKP1/BTB/POZ_sf"/>
</dbReference>
<feature type="compositionally biased region" description="Polar residues" evidence="1">
    <location>
        <begin position="411"/>
        <end position="442"/>
    </location>
</feature>
<feature type="compositionally biased region" description="Low complexity" evidence="1">
    <location>
        <begin position="818"/>
        <end position="831"/>
    </location>
</feature>
<name>A0A9J2P3N7_ASCLU</name>
<proteinExistence type="predicted"/>
<feature type="compositionally biased region" description="Basic residues" evidence="1">
    <location>
        <begin position="310"/>
        <end position="319"/>
    </location>
</feature>
<dbReference type="CDD" id="cd18186">
    <property type="entry name" value="BTB_POZ_ZBTB_KLHL-like"/>
    <property type="match status" value="1"/>
</dbReference>
<feature type="domain" description="BTB" evidence="2">
    <location>
        <begin position="26"/>
        <end position="124"/>
    </location>
</feature>
<feature type="region of interest" description="Disordered" evidence="1">
    <location>
        <begin position="521"/>
        <end position="540"/>
    </location>
</feature>
<feature type="region of interest" description="Disordered" evidence="1">
    <location>
        <begin position="816"/>
        <end position="843"/>
    </location>
</feature>
<dbReference type="InterPro" id="IPR000210">
    <property type="entry name" value="BTB/POZ_dom"/>
</dbReference>
<dbReference type="PANTHER" id="PTHR22670">
    <property type="entry name" value="BTB DOMAIN-CONTAINING PROTEIN-RELATED-RELATED"/>
    <property type="match status" value="1"/>
</dbReference>
<dbReference type="SUPFAM" id="SSF54695">
    <property type="entry name" value="POZ domain"/>
    <property type="match status" value="1"/>
</dbReference>
<evidence type="ECO:0000313" key="4">
    <source>
        <dbReference type="WBParaSite" id="ALUE_0000445001-mRNA-1"/>
    </source>
</evidence>
<reference evidence="4" key="1">
    <citation type="submission" date="2023-03" db="UniProtKB">
        <authorList>
            <consortium name="WormBaseParasite"/>
        </authorList>
    </citation>
    <scope>IDENTIFICATION</scope>
</reference>
<dbReference type="Pfam" id="PF00651">
    <property type="entry name" value="BTB"/>
    <property type="match status" value="1"/>
</dbReference>
<dbReference type="Proteomes" id="UP000036681">
    <property type="component" value="Unplaced"/>
</dbReference>
<accession>A0A9J2P3N7</accession>
<sequence length="1077" mass="120749">MIRCFEADVRAHFAKVGEYLRECRVRRDQRLVDIRVRCQNCNDFMHSSVGAAHSQVISKVIDSQNPPYDLDMTGFPPQVVVKVIDWMYYGEIDIVVREIGEYLAVTGALGIDKLHEQLEVRLRQCAIRADLRVPCINIAAEPRFRVSEITLGRLVSLMAGQNDALTSVELKQLTPRAIVALVADANVPFVQKVNLLNTAVQWLKVPPHAQFMDNVLSSVRVPNLNTTELNCVISEIAKRFMHPDPRYRETLYVYSDDGKRIIVCSSPEKYGQGVIFQQTPSATNEDASTEAIEEMTAKQQTCTTTELKQTSKHLKRTKKPAPQQPSRFELSPMKEITPQQGQQRQWGLSQDNVYRPTQKGSQELINARAFSSEERAENEALPDLIGSATEKQYLMLITFTVVLASYSFTASSNDSSLRPQSTQSVSETHSLQQGSGQPSETSGPHYAKPMDPGHTMQPQRDYAKPVMSDYNNDMLPRDGCTGPFRAEPIHMQQAPHLDPRGAQAFNQNQVGSLPGLTHGFRQAGYLYGPQPRQGHPDSSFRMQQPVRPQMGPQILSQTQPHLPPNMQQRLPQISQIGHNDQMPVHDQRLLPFQAQPYIPSQAQPQPIGSLPSQVPSGAMVPLAVRNQMHPQMLPQTYFKMPRPQSPFMQNPMQADTRAQVHQVQSFGPTAQSAPVPGSIEIAQNQMPPQMQQQVRSVQPPENVLPHVFPPMTPSQHPQMLMGPAVRTTMGAPSQETVNRNAFGTESIAEMGMLPNYFSSKGGTSYSSISNQRRRLNSIIDIRILPEHRAESAGSHSQYTVGLPGIDTFRQIDSLPNISYRSGSSQGPSSSTRRSDITINRNAFGPESVTEMRNLPNYFDHSGQQYGGLCHSRSDETINRHAFGEESIADINALPNFFDNNGNVRFDQRCNLRGGDVSNPCVEVSSDTDLTCEQKRLRYTPSEIMEINAHPDFLPSDYVIGKKHLTREELEELREIPSITGHSSKLPIINRYEFPPDEVEDIKNLPNITDSQFTIGRRLRSEEELRDLAQLPNLEDKTPPHLRKLFAPATARNVPNNASFMKPSSEYAYDLYQKSSNQ</sequence>
<dbReference type="Gene3D" id="3.30.710.10">
    <property type="entry name" value="Potassium Channel Kv1.1, Chain A"/>
    <property type="match status" value="1"/>
</dbReference>
<evidence type="ECO:0000256" key="1">
    <source>
        <dbReference type="SAM" id="MobiDB-lite"/>
    </source>
</evidence>
<feature type="region of interest" description="Disordered" evidence="1">
    <location>
        <begin position="309"/>
        <end position="331"/>
    </location>
</feature>
<keyword evidence="3" id="KW-1185">Reference proteome</keyword>
<dbReference type="WBParaSite" id="ALUE_0000445001-mRNA-1">
    <property type="protein sequence ID" value="ALUE_0000445001-mRNA-1"/>
    <property type="gene ID" value="ALUE_0000445001"/>
</dbReference>
<evidence type="ECO:0000313" key="3">
    <source>
        <dbReference type="Proteomes" id="UP000036681"/>
    </source>
</evidence>